<organism evidence="2 3">
    <name type="scientific">Brevibacterium spongiae</name>
    <dbReference type="NCBI Taxonomy" id="2909672"/>
    <lineage>
        <taxon>Bacteria</taxon>
        <taxon>Bacillati</taxon>
        <taxon>Actinomycetota</taxon>
        <taxon>Actinomycetes</taxon>
        <taxon>Micrococcales</taxon>
        <taxon>Brevibacteriaceae</taxon>
        <taxon>Brevibacterium</taxon>
    </lineage>
</organism>
<dbReference type="InterPro" id="IPR025311">
    <property type="entry name" value="DUF4166"/>
</dbReference>
<evidence type="ECO:0000313" key="3">
    <source>
        <dbReference type="Proteomes" id="UP001064879"/>
    </source>
</evidence>
<keyword evidence="3" id="KW-1185">Reference proteome</keyword>
<protein>
    <submittedName>
        <fullName evidence="2">DUF4166 domain-containing protein</fullName>
    </submittedName>
</protein>
<evidence type="ECO:0000313" key="2">
    <source>
        <dbReference type="EMBL" id="UVI36752.1"/>
    </source>
</evidence>
<dbReference type="Pfam" id="PF13761">
    <property type="entry name" value="DUF4166"/>
    <property type="match status" value="1"/>
</dbReference>
<proteinExistence type="predicted"/>
<dbReference type="Proteomes" id="UP001064879">
    <property type="component" value="Chromosome"/>
</dbReference>
<sequence length="222" mass="24926">MSRETRSPYERALGSRVDELHPALRRYFAAIPAGSVGIGEGVFEVFGSERRWLRPLLAVARRCRVIVPGMHRGVPFRVENRTVSGRQTATRTMRLDSGEWSMVDAVSVVRGGVVDVLGMPSIVEAEFSVDVVDGGLRLNSSRIALRLGRLRVSVPKAVRPAIALNERFDDTIDRQRIDLVVDVPMIGRVYEYTGTFTYRIAELRTVARKSRCEEEPTRQTVK</sequence>
<name>A0ABY5SQB5_9MICO</name>
<reference evidence="2" key="1">
    <citation type="submission" date="2022-03" db="EMBL/GenBank/DDBJ databases">
        <title>Brevibacterium spongiae sp. nov., isolated from marine sponge.</title>
        <authorList>
            <person name="Li Z."/>
            <person name="Zhang M."/>
        </authorList>
    </citation>
    <scope>NUCLEOTIDE SEQUENCE</scope>
    <source>
        <strain evidence="2">WHS-Z9</strain>
    </source>
</reference>
<dbReference type="RefSeq" id="WP_265419320.1">
    <property type="nucleotide sequence ID" value="NZ_CP093443.1"/>
</dbReference>
<dbReference type="EMBL" id="CP093443">
    <property type="protein sequence ID" value="UVI36752.1"/>
    <property type="molecule type" value="Genomic_DNA"/>
</dbReference>
<accession>A0ABY5SQB5</accession>
<evidence type="ECO:0000259" key="1">
    <source>
        <dbReference type="Pfam" id="PF13761"/>
    </source>
</evidence>
<gene>
    <name evidence="2" type="ORF">L1F31_03550</name>
</gene>
<feature type="domain" description="DUF4166" evidence="1">
    <location>
        <begin position="20"/>
        <end position="196"/>
    </location>
</feature>